<dbReference type="GO" id="GO:0004852">
    <property type="term" value="F:uroporphyrinogen-III synthase activity"/>
    <property type="evidence" value="ECO:0007669"/>
    <property type="project" value="InterPro"/>
</dbReference>
<comment type="pathway">
    <text evidence="9">Cofactor biosynthesis; adenosylcobalamin biosynthesis; precorrin-2 from uroporphyrinogen III: step 1/1.</text>
</comment>
<name>A0A1C3E836_9PLAN</name>
<protein>
    <recommendedName>
        <fullName evidence="2">uroporphyrinogen-III C-methyltransferase</fullName>
        <ecNumber evidence="2">2.1.1.107</ecNumber>
    </recommendedName>
</protein>
<dbReference type="Pfam" id="PF02602">
    <property type="entry name" value="HEM4"/>
    <property type="match status" value="1"/>
</dbReference>
<feature type="domain" description="Tetrapyrrole biosynthesis uroporphyrinogen III synthase" evidence="12">
    <location>
        <begin position="282"/>
        <end position="513"/>
    </location>
</feature>
<dbReference type="InterPro" id="IPR000878">
    <property type="entry name" value="4pyrrol_Mease"/>
</dbReference>
<dbReference type="Proteomes" id="UP000094828">
    <property type="component" value="Unassembled WGS sequence"/>
</dbReference>
<evidence type="ECO:0000256" key="3">
    <source>
        <dbReference type="ARBA" id="ARBA00022573"/>
    </source>
</evidence>
<keyword evidence="4 10" id="KW-0489">Methyltransferase</keyword>
<dbReference type="EC" id="2.1.1.107" evidence="2"/>
<dbReference type="GO" id="GO:0009236">
    <property type="term" value="P:cobalamin biosynthetic process"/>
    <property type="evidence" value="ECO:0007669"/>
    <property type="project" value="UniProtKB-KW"/>
</dbReference>
<comment type="pathway">
    <text evidence="8">Porphyrin-containing compound metabolism; siroheme biosynthesis; precorrin-2 from uroporphyrinogen III: step 1/1.</text>
</comment>
<keyword evidence="3" id="KW-0169">Cobalamin biosynthesis</keyword>
<dbReference type="GO" id="GO:0004851">
    <property type="term" value="F:uroporphyrin-III C-methyltransferase activity"/>
    <property type="evidence" value="ECO:0007669"/>
    <property type="project" value="UniProtKB-EC"/>
</dbReference>
<accession>A0A1C3E836</accession>
<dbReference type="InterPro" id="IPR006366">
    <property type="entry name" value="CobA/CysG_C"/>
</dbReference>
<evidence type="ECO:0000256" key="4">
    <source>
        <dbReference type="ARBA" id="ARBA00022603"/>
    </source>
</evidence>
<comment type="caution">
    <text evidence="13">The sequence shown here is derived from an EMBL/GenBank/DDBJ whole genome shotgun (WGS) entry which is preliminary data.</text>
</comment>
<dbReference type="GO" id="GO:0019354">
    <property type="term" value="P:siroheme biosynthetic process"/>
    <property type="evidence" value="ECO:0007669"/>
    <property type="project" value="InterPro"/>
</dbReference>
<evidence type="ECO:0000256" key="7">
    <source>
        <dbReference type="ARBA" id="ARBA00023244"/>
    </source>
</evidence>
<dbReference type="InterPro" id="IPR003754">
    <property type="entry name" value="4pyrrol_synth_uPrphyn_synth"/>
</dbReference>
<organism evidence="13 14">
    <name type="scientific">Planctopirus hydrillae</name>
    <dbReference type="NCBI Taxonomy" id="1841610"/>
    <lineage>
        <taxon>Bacteria</taxon>
        <taxon>Pseudomonadati</taxon>
        <taxon>Planctomycetota</taxon>
        <taxon>Planctomycetia</taxon>
        <taxon>Planctomycetales</taxon>
        <taxon>Planctomycetaceae</taxon>
        <taxon>Planctopirus</taxon>
    </lineage>
</organism>
<dbReference type="EMBL" id="LYDR01000130">
    <property type="protein sequence ID" value="ODA29427.1"/>
    <property type="molecule type" value="Genomic_DNA"/>
</dbReference>
<dbReference type="CDD" id="cd06578">
    <property type="entry name" value="HemD"/>
    <property type="match status" value="1"/>
</dbReference>
<dbReference type="SUPFAM" id="SSF69618">
    <property type="entry name" value="HemD-like"/>
    <property type="match status" value="1"/>
</dbReference>
<evidence type="ECO:0000256" key="1">
    <source>
        <dbReference type="ARBA" id="ARBA00005879"/>
    </source>
</evidence>
<dbReference type="Gene3D" id="3.40.50.10090">
    <property type="match status" value="2"/>
</dbReference>
<dbReference type="STRING" id="1841610.A6X21_08875"/>
<sequence length="545" mass="59529">MTNRIGKVYLVGAGPGDAGLLTIRGWQCLQEAHLVLYDGLVNPRILNWSRGEAVRSCRAGRSAGGDRAISTHPGWISQSEINSRMIEAARNGQIVVRLKGGDPFIFGRGGEEAAALAEAGIPFEVVPGITAATAAAVYSGLSLTHRECASAVAFITGHEDPDKTEQTLNYQSLANFPGTLVFYMGLHRLETIARALIDAGKPAETPAMVVSQATTSRQQMVEATLADIAARAKQANLLAPSLAMIGNAIEWRTPAAWFEERPLRNLRIAIPRPLEQGELTALECEQLGGSPLLMPTISISSIDDWALVDGIIDRIAEFDWIIFTSVNGVRCFMQHLWKRGLDGRKLASCRLAVIGASTAAELEKWHLRADFVPSQFRGEVLAEELTQQFPSGKAIWFRANRGREVIPERLQKAGWSIETAVVYRNEDVTSWPTDFWEKLSRKELDWIALSSPSIARNWKKLLDAYLRESGHNASEFINVARFVSISPVTTQAAIEAGLSISAEASPFTWEGIFRAIAHAEGRPWINASTSLAMPTIGSFSPGEES</sequence>
<dbReference type="NCBIfam" id="NF004790">
    <property type="entry name" value="PRK06136.1"/>
    <property type="match status" value="1"/>
</dbReference>
<reference evidence="13 14" key="1">
    <citation type="submission" date="2016-05" db="EMBL/GenBank/DDBJ databases">
        <title>Genomic and physiological characterization of Planctopirus sp. isolated from fresh water lake.</title>
        <authorList>
            <person name="Subhash Y."/>
            <person name="Ramana C."/>
        </authorList>
    </citation>
    <scope>NUCLEOTIDE SEQUENCE [LARGE SCALE GENOMIC DNA]</scope>
    <source>
        <strain evidence="13 14">JC280</strain>
    </source>
</reference>
<dbReference type="PANTHER" id="PTHR45790:SF3">
    <property type="entry name" value="S-ADENOSYL-L-METHIONINE-DEPENDENT UROPORPHYRINOGEN III METHYLTRANSFERASE, CHLOROPLASTIC"/>
    <property type="match status" value="1"/>
</dbReference>
<dbReference type="InterPro" id="IPR014777">
    <property type="entry name" value="4pyrrole_Mease_sub1"/>
</dbReference>
<dbReference type="NCBIfam" id="TIGR01469">
    <property type="entry name" value="cobA_cysG_Cterm"/>
    <property type="match status" value="1"/>
</dbReference>
<dbReference type="FunFam" id="3.30.950.10:FF:000001">
    <property type="entry name" value="Siroheme synthase"/>
    <property type="match status" value="1"/>
</dbReference>
<keyword evidence="5 10" id="KW-0808">Transferase</keyword>
<dbReference type="PROSITE" id="PS00840">
    <property type="entry name" value="SUMT_2"/>
    <property type="match status" value="1"/>
</dbReference>
<dbReference type="OrthoDB" id="9815856at2"/>
<keyword evidence="14" id="KW-1185">Reference proteome</keyword>
<dbReference type="AlphaFoldDB" id="A0A1C3E836"/>
<gene>
    <name evidence="13" type="ORF">A6X21_08875</name>
</gene>
<evidence type="ECO:0000256" key="9">
    <source>
        <dbReference type="ARBA" id="ARBA00060548"/>
    </source>
</evidence>
<dbReference type="FunFam" id="3.40.1010.10:FF:000001">
    <property type="entry name" value="Siroheme synthase"/>
    <property type="match status" value="1"/>
</dbReference>
<dbReference type="Gene3D" id="3.40.1010.10">
    <property type="entry name" value="Cobalt-precorrin-4 Transmethylase, Domain 1"/>
    <property type="match status" value="1"/>
</dbReference>
<evidence type="ECO:0000256" key="8">
    <source>
        <dbReference type="ARBA" id="ARBA00025705"/>
    </source>
</evidence>
<dbReference type="InterPro" id="IPR035996">
    <property type="entry name" value="4pyrrol_Methylase_sf"/>
</dbReference>
<evidence type="ECO:0000256" key="10">
    <source>
        <dbReference type="RuleBase" id="RU003960"/>
    </source>
</evidence>
<proteinExistence type="inferred from homology"/>
<evidence type="ECO:0000256" key="5">
    <source>
        <dbReference type="ARBA" id="ARBA00022679"/>
    </source>
</evidence>
<dbReference type="InterPro" id="IPR003043">
    <property type="entry name" value="Uropor_MeTrfase_CS"/>
</dbReference>
<dbReference type="InterPro" id="IPR014776">
    <property type="entry name" value="4pyrrole_Mease_sub2"/>
</dbReference>
<dbReference type="GO" id="GO:0032259">
    <property type="term" value="P:methylation"/>
    <property type="evidence" value="ECO:0007669"/>
    <property type="project" value="UniProtKB-KW"/>
</dbReference>
<dbReference type="PANTHER" id="PTHR45790">
    <property type="entry name" value="SIROHEME SYNTHASE-RELATED"/>
    <property type="match status" value="1"/>
</dbReference>
<comment type="similarity">
    <text evidence="1 10">Belongs to the precorrin methyltransferase family.</text>
</comment>
<evidence type="ECO:0000313" key="13">
    <source>
        <dbReference type="EMBL" id="ODA29427.1"/>
    </source>
</evidence>
<evidence type="ECO:0000259" key="11">
    <source>
        <dbReference type="Pfam" id="PF00590"/>
    </source>
</evidence>
<keyword evidence="6" id="KW-0949">S-adenosyl-L-methionine</keyword>
<dbReference type="InterPro" id="IPR050161">
    <property type="entry name" value="Siro_Cobalamin_biosynth"/>
</dbReference>
<dbReference type="Pfam" id="PF00590">
    <property type="entry name" value="TP_methylase"/>
    <property type="match status" value="1"/>
</dbReference>
<dbReference type="RefSeq" id="WP_068849926.1">
    <property type="nucleotide sequence ID" value="NZ_LYDR01000130.1"/>
</dbReference>
<dbReference type="SUPFAM" id="SSF53790">
    <property type="entry name" value="Tetrapyrrole methylase"/>
    <property type="match status" value="1"/>
</dbReference>
<evidence type="ECO:0000259" key="12">
    <source>
        <dbReference type="Pfam" id="PF02602"/>
    </source>
</evidence>
<dbReference type="CDD" id="cd11642">
    <property type="entry name" value="SUMT"/>
    <property type="match status" value="1"/>
</dbReference>
<keyword evidence="7" id="KW-0627">Porphyrin biosynthesis</keyword>
<feature type="domain" description="Tetrapyrrole methylase" evidence="11">
    <location>
        <begin position="7"/>
        <end position="228"/>
    </location>
</feature>
<evidence type="ECO:0000313" key="14">
    <source>
        <dbReference type="Proteomes" id="UP000094828"/>
    </source>
</evidence>
<evidence type="ECO:0000256" key="6">
    <source>
        <dbReference type="ARBA" id="ARBA00022691"/>
    </source>
</evidence>
<dbReference type="InterPro" id="IPR036108">
    <property type="entry name" value="4pyrrol_syn_uPrphyn_synt_sf"/>
</dbReference>
<dbReference type="Gene3D" id="3.30.950.10">
    <property type="entry name" value="Methyltransferase, Cobalt-precorrin-4 Transmethylase, Domain 2"/>
    <property type="match status" value="1"/>
</dbReference>
<dbReference type="PROSITE" id="PS00839">
    <property type="entry name" value="SUMT_1"/>
    <property type="match status" value="1"/>
</dbReference>
<evidence type="ECO:0000256" key="2">
    <source>
        <dbReference type="ARBA" id="ARBA00012162"/>
    </source>
</evidence>